<dbReference type="SUPFAM" id="SSF46785">
    <property type="entry name" value="Winged helix' DNA-binding domain"/>
    <property type="match status" value="1"/>
</dbReference>
<dbReference type="GO" id="GO:0003700">
    <property type="term" value="F:DNA-binding transcription factor activity"/>
    <property type="evidence" value="ECO:0007669"/>
    <property type="project" value="InterPro"/>
</dbReference>
<organism evidence="5 6">
    <name type="scientific">Chelatococcus daeguensis</name>
    <dbReference type="NCBI Taxonomy" id="444444"/>
    <lineage>
        <taxon>Bacteria</taxon>
        <taxon>Pseudomonadati</taxon>
        <taxon>Pseudomonadota</taxon>
        <taxon>Alphaproteobacteria</taxon>
        <taxon>Hyphomicrobiales</taxon>
        <taxon>Chelatococcaceae</taxon>
        <taxon>Chelatococcus</taxon>
    </lineage>
</organism>
<dbReference type="InterPro" id="IPR036388">
    <property type="entry name" value="WH-like_DNA-bd_sf"/>
</dbReference>
<proteinExistence type="predicted"/>
<keyword evidence="3" id="KW-0804">Transcription</keyword>
<evidence type="ECO:0000256" key="1">
    <source>
        <dbReference type="ARBA" id="ARBA00023015"/>
    </source>
</evidence>
<dbReference type="Proteomes" id="UP000182703">
    <property type="component" value="Chromosome"/>
</dbReference>
<dbReference type="Gene3D" id="1.10.10.10">
    <property type="entry name" value="Winged helix-like DNA-binding domain superfamily/Winged helix DNA-binding domain"/>
    <property type="match status" value="1"/>
</dbReference>
<evidence type="ECO:0000313" key="6">
    <source>
        <dbReference type="Proteomes" id="UP000182703"/>
    </source>
</evidence>
<dbReference type="AlphaFoldDB" id="A0AAC9JPQ8"/>
<evidence type="ECO:0000313" key="5">
    <source>
        <dbReference type="EMBL" id="APF36625.1"/>
    </source>
</evidence>
<dbReference type="InterPro" id="IPR000524">
    <property type="entry name" value="Tscrpt_reg_HTH_GntR"/>
</dbReference>
<keyword evidence="2" id="KW-0238">DNA-binding</keyword>
<keyword evidence="6" id="KW-1185">Reference proteome</keyword>
<dbReference type="InterPro" id="IPR008920">
    <property type="entry name" value="TF_FadR/GntR_C"/>
</dbReference>
<feature type="domain" description="HTH gntR-type" evidence="4">
    <location>
        <begin position="25"/>
        <end position="92"/>
    </location>
</feature>
<dbReference type="InterPro" id="IPR011711">
    <property type="entry name" value="GntR_C"/>
</dbReference>
<dbReference type="KEGG" id="cdq:BOQ54_04200"/>
<dbReference type="Pfam" id="PF07729">
    <property type="entry name" value="FCD"/>
    <property type="match status" value="1"/>
</dbReference>
<keyword evidence="1" id="KW-0805">Transcription regulation</keyword>
<dbReference type="PANTHER" id="PTHR43537">
    <property type="entry name" value="TRANSCRIPTIONAL REGULATOR, GNTR FAMILY"/>
    <property type="match status" value="1"/>
</dbReference>
<sequence length="241" mass="25862">MSSPFLRLPLPLAPALNEIAPLARLTLGDRTYAQLSELLVSGRLAPGDKLSLRGAAEALGVSMMPVREAVSRLVADGALEVAPNRAVRVPIMTTEQFRDLARVRIEIEGYATEQAALLRDADDLAAIARCEEAFRLESHAEKPDAPLSVELNKNLHFAIYSAARSPILVEIIRGLWLKVGPILNLDLRANPDRLTSGGARERHAAALAAIIAKDGAAARAAIAEDIRNAADFIISRGQLAD</sequence>
<dbReference type="PROSITE" id="PS50949">
    <property type="entry name" value="HTH_GNTR"/>
    <property type="match status" value="1"/>
</dbReference>
<evidence type="ECO:0000259" key="4">
    <source>
        <dbReference type="PROSITE" id="PS50949"/>
    </source>
</evidence>
<accession>A0AAC9JPQ8</accession>
<reference evidence="5 6" key="1">
    <citation type="submission" date="2016-11" db="EMBL/GenBank/DDBJ databases">
        <title>Complete genome sequence of the aerobically denitrifying bacterium Chelatococcus daeguensis TAD1.</title>
        <authorList>
            <person name="Yang Y."/>
            <person name="Huang S."/>
            <person name="Lin E."/>
        </authorList>
    </citation>
    <scope>NUCLEOTIDE SEQUENCE [LARGE SCALE GENOMIC DNA]</scope>
    <source>
        <strain evidence="5 6">TAD1</strain>
    </source>
</reference>
<dbReference type="InterPro" id="IPR036390">
    <property type="entry name" value="WH_DNA-bd_sf"/>
</dbReference>
<dbReference type="Pfam" id="PF00392">
    <property type="entry name" value="GntR"/>
    <property type="match status" value="1"/>
</dbReference>
<name>A0AAC9JPQ8_9HYPH</name>
<dbReference type="PANTHER" id="PTHR43537:SF39">
    <property type="entry name" value="HTH-TYPE TRANSCRIPTIONAL REGULATOR MCBR"/>
    <property type="match status" value="1"/>
</dbReference>
<dbReference type="Gene3D" id="1.20.120.530">
    <property type="entry name" value="GntR ligand-binding domain-like"/>
    <property type="match status" value="1"/>
</dbReference>
<dbReference type="CDD" id="cd07377">
    <property type="entry name" value="WHTH_GntR"/>
    <property type="match status" value="1"/>
</dbReference>
<dbReference type="SMART" id="SM00345">
    <property type="entry name" value="HTH_GNTR"/>
    <property type="match status" value="1"/>
</dbReference>
<dbReference type="EMBL" id="CP018095">
    <property type="protein sequence ID" value="APF36625.1"/>
    <property type="molecule type" value="Genomic_DNA"/>
</dbReference>
<evidence type="ECO:0000256" key="2">
    <source>
        <dbReference type="ARBA" id="ARBA00023125"/>
    </source>
</evidence>
<protein>
    <submittedName>
        <fullName evidence="5">GntR family transcriptional regulator</fullName>
    </submittedName>
</protein>
<dbReference type="GO" id="GO:0003677">
    <property type="term" value="F:DNA binding"/>
    <property type="evidence" value="ECO:0007669"/>
    <property type="project" value="UniProtKB-KW"/>
</dbReference>
<dbReference type="SUPFAM" id="SSF48008">
    <property type="entry name" value="GntR ligand-binding domain-like"/>
    <property type="match status" value="1"/>
</dbReference>
<gene>
    <name evidence="5" type="ORF">BOQ54_04200</name>
</gene>
<evidence type="ECO:0000256" key="3">
    <source>
        <dbReference type="ARBA" id="ARBA00023163"/>
    </source>
</evidence>
<dbReference type="SMART" id="SM00895">
    <property type="entry name" value="FCD"/>
    <property type="match status" value="1"/>
</dbReference>